<keyword evidence="5" id="KW-1185">Reference proteome</keyword>
<sequence>MKPISLLRPLLLVNTTLAAPASPNIRSLRSSIGISKTDTDLDNLFSHTSSYQTQSFILTGSRQVTGTYSRGLSTRQSIQELVDIGYPDKSSSLLPEPYPTIQDKPLPTTSRTHQGRQFGSSAGPTSSSYVSLTSAGFTKEFLAHLPISTVPGMKSRIISNIPALTTSNIASSSSSLSSSLPTPYLATLPRATMTATASTHDNNLFTMLKTMDSIDEFIIWVSDRRAWAVAFVICALVLLFLVSIVIVEVGDFACAFVSARLASWGWRRRRPVIHLSGPERRLIAVPTAESDSEKRAEINYGTCD</sequence>
<dbReference type="Proteomes" id="UP000242791">
    <property type="component" value="Unassembled WGS sequence"/>
</dbReference>
<protein>
    <submittedName>
        <fullName evidence="4">Uncharacterized protein</fullName>
    </submittedName>
</protein>
<evidence type="ECO:0000256" key="3">
    <source>
        <dbReference type="SAM" id="SignalP"/>
    </source>
</evidence>
<dbReference type="OrthoDB" id="4184211at2759"/>
<dbReference type="STRING" id="1658174.A0A1J9QXR9"/>
<evidence type="ECO:0000313" key="4">
    <source>
        <dbReference type="EMBL" id="OJD20983.1"/>
    </source>
</evidence>
<keyword evidence="3" id="KW-0732">Signal</keyword>
<accession>A0A1J9QXR9</accession>
<keyword evidence="2" id="KW-1133">Transmembrane helix</keyword>
<dbReference type="EMBL" id="LGTZ01001611">
    <property type="protein sequence ID" value="OJD20983.1"/>
    <property type="molecule type" value="Genomic_DNA"/>
</dbReference>
<feature type="compositionally biased region" description="Polar residues" evidence="1">
    <location>
        <begin position="107"/>
        <end position="126"/>
    </location>
</feature>
<feature type="region of interest" description="Disordered" evidence="1">
    <location>
        <begin position="93"/>
        <end position="126"/>
    </location>
</feature>
<keyword evidence="2" id="KW-0812">Transmembrane</keyword>
<dbReference type="VEuPathDB" id="FungiDB:ACJ73_07678"/>
<organism evidence="4 5">
    <name type="scientific">Blastomyces percursus</name>
    <dbReference type="NCBI Taxonomy" id="1658174"/>
    <lineage>
        <taxon>Eukaryota</taxon>
        <taxon>Fungi</taxon>
        <taxon>Dikarya</taxon>
        <taxon>Ascomycota</taxon>
        <taxon>Pezizomycotina</taxon>
        <taxon>Eurotiomycetes</taxon>
        <taxon>Eurotiomycetidae</taxon>
        <taxon>Onygenales</taxon>
        <taxon>Ajellomycetaceae</taxon>
        <taxon>Blastomyces</taxon>
    </lineage>
</organism>
<feature type="signal peptide" evidence="3">
    <location>
        <begin position="1"/>
        <end position="18"/>
    </location>
</feature>
<keyword evidence="2" id="KW-0472">Membrane</keyword>
<proteinExistence type="predicted"/>
<feature type="chain" id="PRO_5012023897" evidence="3">
    <location>
        <begin position="19"/>
        <end position="304"/>
    </location>
</feature>
<name>A0A1J9QXR9_9EURO</name>
<dbReference type="AlphaFoldDB" id="A0A1J9QXR9"/>
<evidence type="ECO:0000256" key="1">
    <source>
        <dbReference type="SAM" id="MobiDB-lite"/>
    </source>
</evidence>
<comment type="caution">
    <text evidence="4">The sequence shown here is derived from an EMBL/GenBank/DDBJ whole genome shotgun (WGS) entry which is preliminary data.</text>
</comment>
<feature type="transmembrane region" description="Helical" evidence="2">
    <location>
        <begin position="226"/>
        <end position="259"/>
    </location>
</feature>
<reference evidence="4 5" key="1">
    <citation type="submission" date="2015-08" db="EMBL/GenBank/DDBJ databases">
        <title>Emmonsia species relationships and genome sequence.</title>
        <authorList>
            <person name="Cuomo C.A."/>
            <person name="Schwartz I.S."/>
            <person name="Kenyon C."/>
            <person name="De Hoog G.S."/>
            <person name="Govender N.P."/>
            <person name="Botha A."/>
            <person name="Moreno L."/>
            <person name="De Vries M."/>
            <person name="Munoz J.F."/>
            <person name="Stielow J.B."/>
        </authorList>
    </citation>
    <scope>NUCLEOTIDE SEQUENCE [LARGE SCALE GENOMIC DNA]</scope>
    <source>
        <strain evidence="4 5">EI222</strain>
    </source>
</reference>
<evidence type="ECO:0000313" key="5">
    <source>
        <dbReference type="Proteomes" id="UP000242791"/>
    </source>
</evidence>
<evidence type="ECO:0000256" key="2">
    <source>
        <dbReference type="SAM" id="Phobius"/>
    </source>
</evidence>
<gene>
    <name evidence="4" type="ORF">ACJ73_07678</name>
</gene>